<gene>
    <name evidence="1" type="ORF">IHE45_05G046000</name>
</gene>
<dbReference type="EMBL" id="CM037015">
    <property type="protein sequence ID" value="KAH7681218.1"/>
    <property type="molecule type" value="Genomic_DNA"/>
</dbReference>
<name>A0ACB7W171_DIOAL</name>
<evidence type="ECO:0000313" key="2">
    <source>
        <dbReference type="Proteomes" id="UP000827976"/>
    </source>
</evidence>
<dbReference type="Proteomes" id="UP000827976">
    <property type="component" value="Chromosome 5"/>
</dbReference>
<comment type="caution">
    <text evidence="1">The sequence shown here is derived from an EMBL/GenBank/DDBJ whole genome shotgun (WGS) entry which is preliminary data.</text>
</comment>
<protein>
    <submittedName>
        <fullName evidence="1">Metallo-dependent phosphatases protein</fullName>
    </submittedName>
</protein>
<sequence>MESSDPSCSQIPSILSSFVDAFVDFSVSGLFFPSSPNPNPNPNPSPLPTHIPAPRRLVAIGDLHGDLPKSLAALSLAGLADSSTGRWTGGHTVAVLLGDFLDRGGDELRLIHLLHRLSIEASRSGGAIHSVLGNHEVMNVDGDFRYVTREGLDEFRRWAIWFRAGLAMKRLCEGVPTPKDPFAGIPKSFPGIKQQYWEGFRARIAALRPDGPISTRFLSGNRTVLVVGDSVFVHGGLLETHIDYGLEKINREVRDWILGKNGRLSPVYMRRRNSLVWLRSFSEGFNCNCEHLEGILKMIPGAKRMVMGHTIQEDGINGVCEDKAIRIDVGLSKGCGDGFPEVLEISMDGKMTVLTANPLFNPRYRPEAERKEGLALLVPETGLKEVEVKA</sequence>
<proteinExistence type="predicted"/>
<accession>A0ACB7W171</accession>
<organism evidence="1 2">
    <name type="scientific">Dioscorea alata</name>
    <name type="common">Purple yam</name>
    <dbReference type="NCBI Taxonomy" id="55571"/>
    <lineage>
        <taxon>Eukaryota</taxon>
        <taxon>Viridiplantae</taxon>
        <taxon>Streptophyta</taxon>
        <taxon>Embryophyta</taxon>
        <taxon>Tracheophyta</taxon>
        <taxon>Spermatophyta</taxon>
        <taxon>Magnoliopsida</taxon>
        <taxon>Liliopsida</taxon>
        <taxon>Dioscoreales</taxon>
        <taxon>Dioscoreaceae</taxon>
        <taxon>Dioscorea</taxon>
    </lineage>
</organism>
<evidence type="ECO:0000313" key="1">
    <source>
        <dbReference type="EMBL" id="KAH7681218.1"/>
    </source>
</evidence>
<keyword evidence="2" id="KW-1185">Reference proteome</keyword>
<reference evidence="2" key="1">
    <citation type="journal article" date="2022" name="Nat. Commun.">
        <title>Chromosome evolution and the genetic basis of agronomically important traits in greater yam.</title>
        <authorList>
            <person name="Bredeson J.V."/>
            <person name="Lyons J.B."/>
            <person name="Oniyinde I.O."/>
            <person name="Okereke N.R."/>
            <person name="Kolade O."/>
            <person name="Nnabue I."/>
            <person name="Nwadili C.O."/>
            <person name="Hribova E."/>
            <person name="Parker M."/>
            <person name="Nwogha J."/>
            <person name="Shu S."/>
            <person name="Carlson J."/>
            <person name="Kariba R."/>
            <person name="Muthemba S."/>
            <person name="Knop K."/>
            <person name="Barton G.J."/>
            <person name="Sherwood A.V."/>
            <person name="Lopez-Montes A."/>
            <person name="Asiedu R."/>
            <person name="Jamnadass R."/>
            <person name="Muchugi A."/>
            <person name="Goodstein D."/>
            <person name="Egesi C.N."/>
            <person name="Featherston J."/>
            <person name="Asfaw A."/>
            <person name="Simpson G.G."/>
            <person name="Dolezel J."/>
            <person name="Hendre P.S."/>
            <person name="Van Deynze A."/>
            <person name="Kumar P.L."/>
            <person name="Obidiegwu J.E."/>
            <person name="Bhattacharjee R."/>
            <person name="Rokhsar D.S."/>
        </authorList>
    </citation>
    <scope>NUCLEOTIDE SEQUENCE [LARGE SCALE GENOMIC DNA]</scope>
    <source>
        <strain evidence="2">cv. TDa95/00328</strain>
    </source>
</reference>